<dbReference type="PROSITE" id="PS51462">
    <property type="entry name" value="NUDIX"/>
    <property type="match status" value="1"/>
</dbReference>
<gene>
    <name evidence="11" type="ORF">SAMN05660420_00509</name>
</gene>
<dbReference type="EC" id="3.6.1.22" evidence="4"/>
<dbReference type="GO" id="GO:0035529">
    <property type="term" value="F:NADH pyrophosphatase activity"/>
    <property type="evidence" value="ECO:0007669"/>
    <property type="project" value="TreeGrafter"/>
</dbReference>
<protein>
    <recommendedName>
        <fullName evidence="4">NAD(+) diphosphatase</fullName>
        <ecNumber evidence="4">3.6.1.22</ecNumber>
    </recommendedName>
</protein>
<dbReference type="RefSeq" id="WP_092344374.1">
    <property type="nucleotide sequence ID" value="NZ_FNQN01000001.1"/>
</dbReference>
<dbReference type="GO" id="GO:0046872">
    <property type="term" value="F:metal ion binding"/>
    <property type="evidence" value="ECO:0007669"/>
    <property type="project" value="UniProtKB-KW"/>
</dbReference>
<feature type="domain" description="Nudix hydrolase" evidence="10">
    <location>
        <begin position="161"/>
        <end position="284"/>
    </location>
</feature>
<keyword evidence="8" id="KW-0520">NAD</keyword>
<keyword evidence="5" id="KW-0479">Metal-binding</keyword>
<evidence type="ECO:0000256" key="9">
    <source>
        <dbReference type="ARBA" id="ARBA00023679"/>
    </source>
</evidence>
<evidence type="ECO:0000259" key="10">
    <source>
        <dbReference type="PROSITE" id="PS51462"/>
    </source>
</evidence>
<evidence type="ECO:0000256" key="2">
    <source>
        <dbReference type="ARBA" id="ARBA00001947"/>
    </source>
</evidence>
<dbReference type="EMBL" id="FNQN01000001">
    <property type="protein sequence ID" value="SDZ82862.1"/>
    <property type="molecule type" value="Genomic_DNA"/>
</dbReference>
<dbReference type="Gene3D" id="3.90.79.10">
    <property type="entry name" value="Nucleoside Triphosphate Pyrophosphohydrolase"/>
    <property type="match status" value="1"/>
</dbReference>
<proteinExistence type="inferred from homology"/>
<keyword evidence="12" id="KW-1185">Reference proteome</keyword>
<comment type="cofactor">
    <cofactor evidence="2">
        <name>Zn(2+)</name>
        <dbReference type="ChEBI" id="CHEBI:29105"/>
    </cofactor>
</comment>
<evidence type="ECO:0000256" key="8">
    <source>
        <dbReference type="ARBA" id="ARBA00023027"/>
    </source>
</evidence>
<dbReference type="InterPro" id="IPR015375">
    <property type="entry name" value="NADH_PPase-like_N"/>
</dbReference>
<dbReference type="SUPFAM" id="SSF55811">
    <property type="entry name" value="Nudix"/>
    <property type="match status" value="2"/>
</dbReference>
<keyword evidence="6" id="KW-0378">Hydrolase</keyword>
<dbReference type="CDD" id="cd03429">
    <property type="entry name" value="NUDIX_NADH_pyrophosphatase_Nudt13"/>
    <property type="match status" value="1"/>
</dbReference>
<comment type="cofactor">
    <cofactor evidence="1">
        <name>Mg(2+)</name>
        <dbReference type="ChEBI" id="CHEBI:18420"/>
    </cofactor>
</comment>
<comment type="similarity">
    <text evidence="3">Belongs to the Nudix hydrolase family. NudC subfamily.</text>
</comment>
<dbReference type="PROSITE" id="PS00893">
    <property type="entry name" value="NUDIX_BOX"/>
    <property type="match status" value="1"/>
</dbReference>
<evidence type="ECO:0000313" key="11">
    <source>
        <dbReference type="EMBL" id="SDZ82862.1"/>
    </source>
</evidence>
<evidence type="ECO:0000256" key="7">
    <source>
        <dbReference type="ARBA" id="ARBA00022842"/>
    </source>
</evidence>
<dbReference type="Gene3D" id="3.90.79.20">
    <property type="match status" value="1"/>
</dbReference>
<dbReference type="InterPro" id="IPR015376">
    <property type="entry name" value="Znr_NADH_PPase"/>
</dbReference>
<evidence type="ECO:0000256" key="5">
    <source>
        <dbReference type="ARBA" id="ARBA00022723"/>
    </source>
</evidence>
<dbReference type="Pfam" id="PF00293">
    <property type="entry name" value="NUDIX"/>
    <property type="match status" value="1"/>
</dbReference>
<dbReference type="GO" id="GO:0006742">
    <property type="term" value="P:NADP+ catabolic process"/>
    <property type="evidence" value="ECO:0007669"/>
    <property type="project" value="TreeGrafter"/>
</dbReference>
<dbReference type="STRING" id="37625.SAMN05660420_00509"/>
<accession>A0A1H3W939</accession>
<dbReference type="PANTHER" id="PTHR42904">
    <property type="entry name" value="NUDIX HYDROLASE, NUDC SUBFAMILY"/>
    <property type="match status" value="1"/>
</dbReference>
<sequence>MSQHHPSPSPVDLPFNRASLDTDFQLATPDQDPGGEGVWLPLQGQNLITMTTDQGATLPEGENFSLAPMSLPLYIGQWQGRPCRLLHIDNRVELPPQLQAQSLRATVENLPVAILSLAGVGQMILHWEQCSSHCGDCGEPMVRLPKQWGKACPSCRKHHFPRIHPCVIGLVVKGDEILLAHKGEWVDGRYSLVAGFVEFGECLEEAMARETLEETNIKIKNIRYIGSQSWPFPSQLMCGFVADYAGGEIALNDKELADAKWFRLDQLPTLPPSRSIARHLIDRAAEFLR</sequence>
<evidence type="ECO:0000256" key="4">
    <source>
        <dbReference type="ARBA" id="ARBA00012381"/>
    </source>
</evidence>
<organism evidence="11 12">
    <name type="scientific">Desulfuromusa kysingii</name>
    <dbReference type="NCBI Taxonomy" id="37625"/>
    <lineage>
        <taxon>Bacteria</taxon>
        <taxon>Pseudomonadati</taxon>
        <taxon>Thermodesulfobacteriota</taxon>
        <taxon>Desulfuromonadia</taxon>
        <taxon>Desulfuromonadales</taxon>
        <taxon>Geopsychrobacteraceae</taxon>
        <taxon>Desulfuromusa</taxon>
    </lineage>
</organism>
<evidence type="ECO:0000256" key="6">
    <source>
        <dbReference type="ARBA" id="ARBA00022801"/>
    </source>
</evidence>
<dbReference type="InterPro" id="IPR000086">
    <property type="entry name" value="NUDIX_hydrolase_dom"/>
</dbReference>
<dbReference type="GO" id="GO:0005829">
    <property type="term" value="C:cytosol"/>
    <property type="evidence" value="ECO:0007669"/>
    <property type="project" value="TreeGrafter"/>
</dbReference>
<comment type="catalytic activity">
    <reaction evidence="9">
        <text>a 5'-end NAD(+)-phospho-ribonucleoside in mRNA + H2O = a 5'-end phospho-adenosine-phospho-ribonucleoside in mRNA + beta-nicotinamide D-ribonucleotide + 2 H(+)</text>
        <dbReference type="Rhea" id="RHEA:60876"/>
        <dbReference type="Rhea" id="RHEA-COMP:15698"/>
        <dbReference type="Rhea" id="RHEA-COMP:15719"/>
        <dbReference type="ChEBI" id="CHEBI:14649"/>
        <dbReference type="ChEBI" id="CHEBI:15377"/>
        <dbReference type="ChEBI" id="CHEBI:15378"/>
        <dbReference type="ChEBI" id="CHEBI:144029"/>
        <dbReference type="ChEBI" id="CHEBI:144051"/>
    </reaction>
    <physiologicalReaction direction="left-to-right" evidence="9">
        <dbReference type="Rhea" id="RHEA:60877"/>
    </physiologicalReaction>
</comment>
<name>A0A1H3W939_9BACT</name>
<evidence type="ECO:0000256" key="3">
    <source>
        <dbReference type="ARBA" id="ARBA00009595"/>
    </source>
</evidence>
<keyword evidence="7" id="KW-0460">Magnesium</keyword>
<dbReference type="InterPro" id="IPR015797">
    <property type="entry name" value="NUDIX_hydrolase-like_dom_sf"/>
</dbReference>
<dbReference type="GO" id="GO:0019677">
    <property type="term" value="P:NAD+ catabolic process"/>
    <property type="evidence" value="ECO:0007669"/>
    <property type="project" value="TreeGrafter"/>
</dbReference>
<dbReference type="AlphaFoldDB" id="A0A1H3W939"/>
<evidence type="ECO:0000313" key="12">
    <source>
        <dbReference type="Proteomes" id="UP000199409"/>
    </source>
</evidence>
<dbReference type="Proteomes" id="UP000199409">
    <property type="component" value="Unassembled WGS sequence"/>
</dbReference>
<reference evidence="11 12" key="1">
    <citation type="submission" date="2016-10" db="EMBL/GenBank/DDBJ databases">
        <authorList>
            <person name="de Groot N.N."/>
        </authorList>
    </citation>
    <scope>NUCLEOTIDE SEQUENCE [LARGE SCALE GENOMIC DNA]</scope>
    <source>
        <strain evidence="11 12">DSM 7343</strain>
    </source>
</reference>
<dbReference type="PANTHER" id="PTHR42904:SF6">
    <property type="entry name" value="NAD-CAPPED RNA HYDROLASE NUDT12"/>
    <property type="match status" value="1"/>
</dbReference>
<dbReference type="NCBIfam" id="NF001299">
    <property type="entry name" value="PRK00241.1"/>
    <property type="match status" value="1"/>
</dbReference>
<dbReference type="OrthoDB" id="9791656at2"/>
<dbReference type="InterPro" id="IPR050241">
    <property type="entry name" value="NAD-cap_RNA_hydrolase_NudC"/>
</dbReference>
<dbReference type="InterPro" id="IPR049734">
    <property type="entry name" value="NudC-like_C"/>
</dbReference>
<dbReference type="Pfam" id="PF09296">
    <property type="entry name" value="NUDIX-like"/>
    <property type="match status" value="1"/>
</dbReference>
<dbReference type="InterPro" id="IPR020084">
    <property type="entry name" value="NUDIX_hydrolase_CS"/>
</dbReference>
<evidence type="ECO:0000256" key="1">
    <source>
        <dbReference type="ARBA" id="ARBA00001946"/>
    </source>
</evidence>
<dbReference type="Pfam" id="PF09297">
    <property type="entry name" value="Zn_ribbon_NUD"/>
    <property type="match status" value="1"/>
</dbReference>